<feature type="compositionally biased region" description="Basic and acidic residues" evidence="1">
    <location>
        <begin position="30"/>
        <end position="45"/>
    </location>
</feature>
<accession>A0A921DRJ6</accession>
<name>A0A921DRJ6_9BACT</name>
<organism evidence="2 3">
    <name type="scientific">Mailhella massiliensis</name>
    <dbReference type="NCBI Taxonomy" id="1903261"/>
    <lineage>
        <taxon>Bacteria</taxon>
        <taxon>Pseudomonadati</taxon>
        <taxon>Thermodesulfobacteriota</taxon>
        <taxon>Desulfovibrionia</taxon>
        <taxon>Desulfovibrionales</taxon>
        <taxon>Desulfovibrionaceae</taxon>
        <taxon>Mailhella</taxon>
    </lineage>
</organism>
<protein>
    <submittedName>
        <fullName evidence="2">Uncharacterized protein</fullName>
    </submittedName>
</protein>
<dbReference type="RefSeq" id="WP_304120150.1">
    <property type="nucleotide sequence ID" value="NZ_DYZA01000007.1"/>
</dbReference>
<feature type="compositionally biased region" description="Low complexity" evidence="1">
    <location>
        <begin position="526"/>
        <end position="537"/>
    </location>
</feature>
<feature type="region of interest" description="Disordered" evidence="1">
    <location>
        <begin position="369"/>
        <end position="556"/>
    </location>
</feature>
<dbReference type="AlphaFoldDB" id="A0A921DRJ6"/>
<reference evidence="2" key="2">
    <citation type="submission" date="2021-09" db="EMBL/GenBank/DDBJ databases">
        <authorList>
            <person name="Gilroy R."/>
        </authorList>
    </citation>
    <scope>NUCLEOTIDE SEQUENCE</scope>
    <source>
        <strain evidence="2">ChiGjej2B2-19336</strain>
    </source>
</reference>
<reference evidence="2" key="1">
    <citation type="journal article" date="2021" name="PeerJ">
        <title>Extensive microbial diversity within the chicken gut microbiome revealed by metagenomics and culture.</title>
        <authorList>
            <person name="Gilroy R."/>
            <person name="Ravi A."/>
            <person name="Getino M."/>
            <person name="Pursley I."/>
            <person name="Horton D.L."/>
            <person name="Alikhan N.F."/>
            <person name="Baker D."/>
            <person name="Gharbi K."/>
            <person name="Hall N."/>
            <person name="Watson M."/>
            <person name="Adriaenssens E.M."/>
            <person name="Foster-Nyarko E."/>
            <person name="Jarju S."/>
            <person name="Secka A."/>
            <person name="Antonio M."/>
            <person name="Oren A."/>
            <person name="Chaudhuri R.R."/>
            <person name="La Ragione R."/>
            <person name="Hildebrand F."/>
            <person name="Pallen M.J."/>
        </authorList>
    </citation>
    <scope>NUCLEOTIDE SEQUENCE</scope>
    <source>
        <strain evidence="2">ChiGjej2B2-19336</strain>
    </source>
</reference>
<feature type="compositionally biased region" description="Basic and acidic residues" evidence="1">
    <location>
        <begin position="386"/>
        <end position="401"/>
    </location>
</feature>
<gene>
    <name evidence="2" type="ORF">K8W16_00290</name>
</gene>
<dbReference type="Proteomes" id="UP000698963">
    <property type="component" value="Unassembled WGS sequence"/>
</dbReference>
<comment type="caution">
    <text evidence="2">The sequence shown here is derived from an EMBL/GenBank/DDBJ whole genome shotgun (WGS) entry which is preliminary data.</text>
</comment>
<evidence type="ECO:0000313" key="2">
    <source>
        <dbReference type="EMBL" id="HJD96077.1"/>
    </source>
</evidence>
<evidence type="ECO:0000313" key="3">
    <source>
        <dbReference type="Proteomes" id="UP000698963"/>
    </source>
</evidence>
<feature type="compositionally biased region" description="Low complexity" evidence="1">
    <location>
        <begin position="452"/>
        <end position="474"/>
    </location>
</feature>
<sequence length="556" mass="57962">MKTAPAVPSGAVISEEETSAPPAPAVRENVGQEKARGEVREEQKAGEVSAAITTESRPVPADPEADTLARVEQAMKESGPTLPGGDSASGTVENRPPVQDMQRQDSVVTVAFVRDVARWLVSGYVPSRREGRGGRTTATLMYGNFRYSNSGALRSVERDPLKSRSGVLNYVFTPGMLKALYRMYAPCFVEEMERAARSGRSPLSDAQVADMFLVYAGEFQRLSASLDAAAGADLAALSSAVRRAAEKEAAANDGFARAYTALSLAREAGNKEEVAIQSRRMEECSREAGMYAARQERARADMVHAIRRSAEGKTLSSAELVFLGEWLSRRRASEESVRAAAFVCRSMAGLCEQRARLVLFPEAAVEGENRQAEVQNVISPEAEPSSVKEESAAAPEARDETSAVEVSGRIQTPVGKTPDPGDGRVPEGASSESFVREVSGPLSFAPPSSDTEAGGASAGSLAEPAAEASALPGEAAGGQGKEVLQTTPSPSGERAETSAPAAYSEPAPQKAAASSECAEATGEPFSAALSGGSAGASPEREGAGAAGASSEEPSQP</sequence>
<evidence type="ECO:0000256" key="1">
    <source>
        <dbReference type="SAM" id="MobiDB-lite"/>
    </source>
</evidence>
<feature type="region of interest" description="Disordered" evidence="1">
    <location>
        <begin position="1"/>
        <end position="104"/>
    </location>
</feature>
<dbReference type="EMBL" id="DYZA01000007">
    <property type="protein sequence ID" value="HJD96077.1"/>
    <property type="molecule type" value="Genomic_DNA"/>
</dbReference>
<proteinExistence type="predicted"/>
<feature type="compositionally biased region" description="Low complexity" evidence="1">
    <location>
        <begin position="546"/>
        <end position="556"/>
    </location>
</feature>